<evidence type="ECO:0000313" key="6">
    <source>
        <dbReference type="Proteomes" id="UP000702209"/>
    </source>
</evidence>
<dbReference type="SMART" id="SM00822">
    <property type="entry name" value="PKS_KR"/>
    <property type="match status" value="1"/>
</dbReference>
<organism evidence="5 6">
    <name type="scientific">Nocardia amamiensis</name>
    <dbReference type="NCBI Taxonomy" id="404578"/>
    <lineage>
        <taxon>Bacteria</taxon>
        <taxon>Bacillati</taxon>
        <taxon>Actinomycetota</taxon>
        <taxon>Actinomycetes</taxon>
        <taxon>Mycobacteriales</taxon>
        <taxon>Nocardiaceae</taxon>
        <taxon>Nocardia</taxon>
    </lineage>
</organism>
<dbReference type="PRINTS" id="PR00081">
    <property type="entry name" value="GDHRDH"/>
</dbReference>
<name>A0ABS0CT73_9NOCA</name>
<gene>
    <name evidence="5" type="ORF">IU459_19960</name>
</gene>
<dbReference type="InterPro" id="IPR036291">
    <property type="entry name" value="NAD(P)-bd_dom_sf"/>
</dbReference>
<evidence type="ECO:0000313" key="5">
    <source>
        <dbReference type="EMBL" id="MBF6299799.1"/>
    </source>
</evidence>
<evidence type="ECO:0000256" key="2">
    <source>
        <dbReference type="ARBA" id="ARBA00023002"/>
    </source>
</evidence>
<dbReference type="EMBL" id="JADLQX010000014">
    <property type="protein sequence ID" value="MBF6299799.1"/>
    <property type="molecule type" value="Genomic_DNA"/>
</dbReference>
<accession>A0ABS0CT73</accession>
<dbReference type="InterPro" id="IPR057326">
    <property type="entry name" value="KR_dom"/>
</dbReference>
<feature type="domain" description="Ketoreductase" evidence="4">
    <location>
        <begin position="7"/>
        <end position="185"/>
    </location>
</feature>
<dbReference type="Gene3D" id="3.40.50.720">
    <property type="entry name" value="NAD(P)-binding Rossmann-like Domain"/>
    <property type="match status" value="1"/>
</dbReference>
<proteinExistence type="inferred from homology"/>
<comment type="similarity">
    <text evidence="1 3">Belongs to the short-chain dehydrogenases/reductases (SDR) family.</text>
</comment>
<comment type="caution">
    <text evidence="5">The sequence shown here is derived from an EMBL/GenBank/DDBJ whole genome shotgun (WGS) entry which is preliminary data.</text>
</comment>
<reference evidence="5 6" key="1">
    <citation type="submission" date="2020-10" db="EMBL/GenBank/DDBJ databases">
        <title>Identification of Nocardia species via Next-generation sequencing and recognition of intraspecies genetic diversity.</title>
        <authorList>
            <person name="Li P."/>
            <person name="Li P."/>
            <person name="Lu B."/>
        </authorList>
    </citation>
    <scope>NUCLEOTIDE SEQUENCE [LARGE SCALE GENOMIC DNA]</scope>
    <source>
        <strain evidence="5 6">BJ06-0157</strain>
    </source>
</reference>
<dbReference type="PRINTS" id="PR00080">
    <property type="entry name" value="SDRFAMILY"/>
</dbReference>
<dbReference type="InterPro" id="IPR002347">
    <property type="entry name" value="SDR_fam"/>
</dbReference>
<protein>
    <submittedName>
        <fullName evidence="5">SDR family oxidoreductase</fullName>
    </submittedName>
</protein>
<evidence type="ECO:0000256" key="3">
    <source>
        <dbReference type="RuleBase" id="RU000363"/>
    </source>
</evidence>
<dbReference type="PIRSF" id="PIRSF000126">
    <property type="entry name" value="11-beta-HSD1"/>
    <property type="match status" value="1"/>
</dbReference>
<dbReference type="Pfam" id="PF00106">
    <property type="entry name" value="adh_short"/>
    <property type="match status" value="1"/>
</dbReference>
<dbReference type="SUPFAM" id="SSF51735">
    <property type="entry name" value="NAD(P)-binding Rossmann-fold domains"/>
    <property type="match status" value="1"/>
</dbReference>
<evidence type="ECO:0000259" key="4">
    <source>
        <dbReference type="SMART" id="SM00822"/>
    </source>
</evidence>
<dbReference type="PANTHER" id="PTHR44196:SF2">
    <property type="entry name" value="SHORT-CHAIN DEHYDROGENASE-RELATED"/>
    <property type="match status" value="1"/>
</dbReference>
<dbReference type="Proteomes" id="UP000702209">
    <property type="component" value="Unassembled WGS sequence"/>
</dbReference>
<evidence type="ECO:0000256" key="1">
    <source>
        <dbReference type="ARBA" id="ARBA00006484"/>
    </source>
</evidence>
<sequence length="261" mass="27926">MKNWEGATAVVTGASSGIGAAFATALAERRCNLILVARREDRLRKLATDLEHTFGIRARVVTADLSIPADVERLADVLSADDKPIDLLVNNAGFATHGPLVDHDPARTREEIAVNITAVAELTRAVLPDMIRRGDGAVINIASTAAFQPIPFMAVYGATKAFVLSFTEALWGELEGSGVTALAVCPGATDTEFFEVAGEAASVGRRQTSQQVVATALRELDRRTPRPSVVSGLANAVSTRLPRYLPRRTTIRLTRRLVAAK</sequence>
<keyword evidence="2" id="KW-0560">Oxidoreductase</keyword>
<keyword evidence="6" id="KW-1185">Reference proteome</keyword>
<dbReference type="PANTHER" id="PTHR44196">
    <property type="entry name" value="DEHYDROGENASE/REDUCTASE SDR FAMILY MEMBER 7B"/>
    <property type="match status" value="1"/>
</dbReference>
<dbReference type="RefSeq" id="WP_195131047.1">
    <property type="nucleotide sequence ID" value="NZ_JADLQX010000014.1"/>
</dbReference>